<dbReference type="Pfam" id="PF25981">
    <property type="entry name" value="HTH_Cic_C"/>
    <property type="match status" value="1"/>
</dbReference>
<reference evidence="9" key="1">
    <citation type="submission" date="2014-07" db="EMBL/GenBank/DDBJ databases">
        <authorList>
            <person name="Martin A.A"/>
            <person name="De Silva N."/>
        </authorList>
    </citation>
    <scope>NUCLEOTIDE SEQUENCE</scope>
</reference>
<dbReference type="SUPFAM" id="SSF47095">
    <property type="entry name" value="HMG-box"/>
    <property type="match status" value="1"/>
</dbReference>
<dbReference type="PROSITE" id="PS50118">
    <property type="entry name" value="HMG_BOX_2"/>
    <property type="match status" value="1"/>
</dbReference>
<name>A0A0K0EVH6_STRVS</name>
<evidence type="ECO:0000259" key="8">
    <source>
        <dbReference type="PROSITE" id="PS50118"/>
    </source>
</evidence>
<evidence type="ECO:0000256" key="3">
    <source>
        <dbReference type="ARBA" id="ARBA00023125"/>
    </source>
</evidence>
<keyword evidence="2" id="KW-0805">Transcription regulation</keyword>
<reference evidence="10" key="2">
    <citation type="submission" date="2015-08" db="UniProtKB">
        <authorList>
            <consortium name="WormBaseParasite"/>
        </authorList>
    </citation>
    <scope>IDENTIFICATION</scope>
</reference>
<dbReference type="InterPro" id="IPR052412">
    <property type="entry name" value="CC-Dev_Transcription_Reg"/>
</dbReference>
<dbReference type="InterPro" id="IPR009071">
    <property type="entry name" value="HMG_box_dom"/>
</dbReference>
<feature type="compositionally biased region" description="Polar residues" evidence="7">
    <location>
        <begin position="126"/>
        <end position="144"/>
    </location>
</feature>
<evidence type="ECO:0000256" key="6">
    <source>
        <dbReference type="PROSITE-ProRule" id="PRU00267"/>
    </source>
</evidence>
<keyword evidence="5 6" id="KW-0539">Nucleus</keyword>
<dbReference type="AlphaFoldDB" id="A0A0K0EVH6"/>
<dbReference type="GO" id="GO:0005634">
    <property type="term" value="C:nucleus"/>
    <property type="evidence" value="ECO:0007669"/>
    <property type="project" value="UniProtKB-UniRule"/>
</dbReference>
<dbReference type="CDD" id="cd21990">
    <property type="entry name" value="HMG-box_CIC-like"/>
    <property type="match status" value="1"/>
</dbReference>
<evidence type="ECO:0000313" key="9">
    <source>
        <dbReference type="Proteomes" id="UP000035680"/>
    </source>
</evidence>
<keyword evidence="1" id="KW-0597">Phosphoprotein</keyword>
<feature type="domain" description="HMG box" evidence="8">
    <location>
        <begin position="166"/>
        <end position="234"/>
    </location>
</feature>
<keyword evidence="4" id="KW-0804">Transcription</keyword>
<keyword evidence="3 6" id="KW-0238">DNA-binding</keyword>
<dbReference type="InterPro" id="IPR058607">
    <property type="entry name" value="HMG-box_Cic-like"/>
</dbReference>
<feature type="DNA-binding region" description="HMG box" evidence="6">
    <location>
        <begin position="166"/>
        <end position="234"/>
    </location>
</feature>
<sequence length="654" mass="73746">MKSVKLDKSDNFKPSFLSNTFKAGKEDIDINSIQQIPINKNDPVFKKHNICVENNKEKNESFVELEECDNILNDEIIKNDEEKESKKDIHSFNEKKFINYENANNSSLNSLIHPIISLSNYSTHSQNKPIQNSSMNECNKQETLNDSNTTSNDNNIFSSISNKRQIRRPMNAFMIFSKIHRPLVHEKYPNRDNRTVSKILGEWWYSLEVEEKQKYQLMASQAKEAHFKAYPNWKWCNKERKKSPICKNDNSIDDMPLEQLKSTSVFFNQNTSTSTIPNKPVSSQISHSINDETEALQHLETLAQYSNGIFNFTSTGTANKSIFSAPANVTRPPFLFSPTSLNIQQNLSLAAAAQSSLFFNDNPISQPFTNNTPALNITVPNIFHISNATGNPITLMPTPAQRGLKKNVMTRNDTNSNMLQTLTGVNINNTFQPIPSSASLQHTSNTIFNTHTNPTDNNNVSSYDAASLLLRASQQSNTTFLNITNDSNLNLLNSLITSSPKSIIKSCDNDKILSSPFYNTSQPMEWITGGLLTPTGVASAPVTPFEGKPSSSLISSASTNDRPFNRKILDIRRQLVYQLLEKQGMFPASDYVSSFQQKFKKYFPTKQMLILKIREMRQKIMSTSGPLVKSTDLENLQTKTLPSVDIRSLQKSSE</sequence>
<dbReference type="GO" id="GO:0000981">
    <property type="term" value="F:DNA-binding transcription factor activity, RNA polymerase II-specific"/>
    <property type="evidence" value="ECO:0007669"/>
    <property type="project" value="TreeGrafter"/>
</dbReference>
<feature type="region of interest" description="Disordered" evidence="7">
    <location>
        <begin position="126"/>
        <end position="154"/>
    </location>
</feature>
<feature type="compositionally biased region" description="Low complexity" evidence="7">
    <location>
        <begin position="145"/>
        <end position="154"/>
    </location>
</feature>
<dbReference type="Pfam" id="PF00505">
    <property type="entry name" value="HMG_box"/>
    <property type="match status" value="1"/>
</dbReference>
<proteinExistence type="predicted"/>
<dbReference type="STRING" id="75913.A0A0K0EVH6"/>
<dbReference type="WBParaSite" id="SVE_0052600.1">
    <property type="protein sequence ID" value="SVE_0052600.1"/>
    <property type="gene ID" value="SVE_0052600"/>
</dbReference>
<evidence type="ECO:0000313" key="10">
    <source>
        <dbReference type="WBParaSite" id="SVE_0052600.1"/>
    </source>
</evidence>
<dbReference type="InterPro" id="IPR036910">
    <property type="entry name" value="HMG_box_dom_sf"/>
</dbReference>
<dbReference type="Proteomes" id="UP000035680">
    <property type="component" value="Unassembled WGS sequence"/>
</dbReference>
<dbReference type="Gene3D" id="1.10.30.10">
    <property type="entry name" value="High mobility group box domain"/>
    <property type="match status" value="1"/>
</dbReference>
<evidence type="ECO:0000256" key="4">
    <source>
        <dbReference type="ARBA" id="ARBA00023163"/>
    </source>
</evidence>
<organism evidence="9 10">
    <name type="scientific">Strongyloides venezuelensis</name>
    <name type="common">Threadworm</name>
    <dbReference type="NCBI Taxonomy" id="75913"/>
    <lineage>
        <taxon>Eukaryota</taxon>
        <taxon>Metazoa</taxon>
        <taxon>Ecdysozoa</taxon>
        <taxon>Nematoda</taxon>
        <taxon>Chromadorea</taxon>
        <taxon>Rhabditida</taxon>
        <taxon>Tylenchina</taxon>
        <taxon>Panagrolaimomorpha</taxon>
        <taxon>Strongyloidoidea</taxon>
        <taxon>Strongyloididae</taxon>
        <taxon>Strongyloides</taxon>
    </lineage>
</organism>
<evidence type="ECO:0000256" key="2">
    <source>
        <dbReference type="ARBA" id="ARBA00023015"/>
    </source>
</evidence>
<dbReference type="GO" id="GO:0000977">
    <property type="term" value="F:RNA polymerase II transcription regulatory region sequence-specific DNA binding"/>
    <property type="evidence" value="ECO:0007669"/>
    <property type="project" value="TreeGrafter"/>
</dbReference>
<evidence type="ECO:0000256" key="7">
    <source>
        <dbReference type="SAM" id="MobiDB-lite"/>
    </source>
</evidence>
<dbReference type="PANTHER" id="PTHR13059:SF13">
    <property type="entry name" value="PROTEIN CAPICUA HOMOLOG"/>
    <property type="match status" value="1"/>
</dbReference>
<evidence type="ECO:0000256" key="5">
    <source>
        <dbReference type="ARBA" id="ARBA00023242"/>
    </source>
</evidence>
<dbReference type="PANTHER" id="PTHR13059">
    <property type="entry name" value="HMG-BOX TRANSCRIPTION FACTOR BBX"/>
    <property type="match status" value="1"/>
</dbReference>
<evidence type="ECO:0000256" key="1">
    <source>
        <dbReference type="ARBA" id="ARBA00022553"/>
    </source>
</evidence>
<keyword evidence="9" id="KW-1185">Reference proteome</keyword>
<protein>
    <submittedName>
        <fullName evidence="10">Protein capicua homolog (inferred by orthology to a human protein)</fullName>
    </submittedName>
</protein>
<accession>A0A0K0EVH6</accession>
<dbReference type="SMART" id="SM00398">
    <property type="entry name" value="HMG"/>
    <property type="match status" value="1"/>
</dbReference>
<dbReference type="InterPro" id="IPR058606">
    <property type="entry name" value="HTH_Cic_C"/>
</dbReference>